<name>A0A7X1F6P0_9SPHN</name>
<reference evidence="2 3" key="1">
    <citation type="submission" date="2020-08" db="EMBL/GenBank/DDBJ databases">
        <title>The genome sequence of Novosphingobium flavum 4Y4.</title>
        <authorList>
            <person name="Liu Y."/>
        </authorList>
    </citation>
    <scope>NUCLEOTIDE SEQUENCE [LARGE SCALE GENOMIC DNA]</scope>
    <source>
        <strain evidence="2 3">4Y4</strain>
    </source>
</reference>
<evidence type="ECO:0000256" key="1">
    <source>
        <dbReference type="SAM" id="SignalP"/>
    </source>
</evidence>
<keyword evidence="1" id="KW-0732">Signal</keyword>
<keyword evidence="3" id="KW-1185">Reference proteome</keyword>
<evidence type="ECO:0000313" key="2">
    <source>
        <dbReference type="EMBL" id="MBC2651391.1"/>
    </source>
</evidence>
<organism evidence="2 3">
    <name type="scientific">Novosphingobium aerophilum</name>
    <dbReference type="NCBI Taxonomy" id="2839843"/>
    <lineage>
        <taxon>Bacteria</taxon>
        <taxon>Pseudomonadati</taxon>
        <taxon>Pseudomonadota</taxon>
        <taxon>Alphaproteobacteria</taxon>
        <taxon>Sphingomonadales</taxon>
        <taxon>Sphingomonadaceae</taxon>
        <taxon>Novosphingobium</taxon>
    </lineage>
</organism>
<gene>
    <name evidence="2" type="ORF">H7F49_06725</name>
</gene>
<dbReference type="Proteomes" id="UP000520156">
    <property type="component" value="Unassembled WGS sequence"/>
</dbReference>
<evidence type="ECO:0000313" key="3">
    <source>
        <dbReference type="Proteomes" id="UP000520156"/>
    </source>
</evidence>
<dbReference type="NCBIfam" id="TIGR04433">
    <property type="entry name" value="UrcA_uranyl"/>
    <property type="match status" value="1"/>
</dbReference>
<dbReference type="EMBL" id="JACLAU010000006">
    <property type="protein sequence ID" value="MBC2651391.1"/>
    <property type="molecule type" value="Genomic_DNA"/>
</dbReference>
<dbReference type="AlphaFoldDB" id="A0A7X1F6P0"/>
<accession>A0A7X1F6P0</accession>
<proteinExistence type="predicted"/>
<feature type="chain" id="PRO_5031473553" evidence="1">
    <location>
        <begin position="23"/>
        <end position="105"/>
    </location>
</feature>
<protein>
    <submittedName>
        <fullName evidence="2">UrcA family protein</fullName>
    </submittedName>
</protein>
<feature type="signal peptide" evidence="1">
    <location>
        <begin position="1"/>
        <end position="22"/>
    </location>
</feature>
<dbReference type="RefSeq" id="WP_185682802.1">
    <property type="nucleotide sequence ID" value="NZ_JACLAU010000006.1"/>
</dbReference>
<dbReference type="InterPro" id="IPR030972">
    <property type="entry name" value="UrcA_uranyl"/>
</dbReference>
<sequence length="105" mass="10954">MKILPTALLAVALLAGPSTAFAGSREKISLPVTAAGVDFADPDAVARFRADAARQIAAACNPGDRIGADLAPDFKCRREMAASIEPKVRQLVLSAIGNKARMATY</sequence>
<comment type="caution">
    <text evidence="2">The sequence shown here is derived from an EMBL/GenBank/DDBJ whole genome shotgun (WGS) entry which is preliminary data.</text>
</comment>